<keyword evidence="4" id="KW-0500">Molybdenum</keyword>
<dbReference type="PROSITE" id="PS00430">
    <property type="entry name" value="TONB_DEPENDENT_REC_1"/>
    <property type="match status" value="1"/>
</dbReference>
<dbReference type="PANTHER" id="PTHR30632">
    <property type="entry name" value="MOLYBDATE-BINDING PERIPLASMIC PROTEIN"/>
    <property type="match status" value="1"/>
</dbReference>
<gene>
    <name evidence="6" type="ORF">DB30_08094</name>
</gene>
<dbReference type="SUPFAM" id="SSF53850">
    <property type="entry name" value="Periplasmic binding protein-like II"/>
    <property type="match status" value="1"/>
</dbReference>
<dbReference type="Gene3D" id="3.40.190.10">
    <property type="entry name" value="Periplasmic binding protein-like II"/>
    <property type="match status" value="2"/>
</dbReference>
<keyword evidence="3 5" id="KW-0732">Signal</keyword>
<dbReference type="InterPro" id="IPR005950">
    <property type="entry name" value="ModA"/>
</dbReference>
<dbReference type="InterPro" id="IPR010916">
    <property type="entry name" value="TonB_box_CS"/>
</dbReference>
<protein>
    <submittedName>
        <fullName evidence="6">Molybdenum ABC transporter, periplasmic molybdenum-binding protein ModA</fullName>
    </submittedName>
</protein>
<feature type="binding site" evidence="4">
    <location>
        <position position="187"/>
    </location>
    <ligand>
        <name>molybdate</name>
        <dbReference type="ChEBI" id="CHEBI:36264"/>
    </ligand>
</feature>
<dbReference type="PROSITE" id="PS51257">
    <property type="entry name" value="PROKAR_LIPOPROTEIN"/>
    <property type="match status" value="1"/>
</dbReference>
<dbReference type="NCBIfam" id="TIGR01256">
    <property type="entry name" value="modA"/>
    <property type="match status" value="1"/>
</dbReference>
<comment type="similarity">
    <text evidence="1">Belongs to the bacterial solute-binding protein ModA family.</text>
</comment>
<sequence length="250" mass="25688">MSLTPIRALSLLVTMVATSCRAQAQDTVVVFAAASLSEPFRGLERAYETAHPGVDVVLNLAGSQLLASQLIEGAPADVFASADAHTLERVLVEKPDAQGSRRVFASNRVVVVVAADSQLQSLEQLRTPGLRIVLAGPEVPVGRYARAALDQLGLRAAVEGSLVSNEDSVNGVLAKVALGEADAGIAYATDLARSPGLRGIAMPTDVSASYELAVLGDGPNAGQGAAFAAFVVGAQGQAVLREYGFSIPPG</sequence>
<evidence type="ECO:0000313" key="6">
    <source>
        <dbReference type="EMBL" id="KIG13418.1"/>
    </source>
</evidence>
<feature type="binding site" evidence="4">
    <location>
        <position position="63"/>
    </location>
    <ligand>
        <name>molybdate</name>
        <dbReference type="ChEBI" id="CHEBI:36264"/>
    </ligand>
</feature>
<dbReference type="PANTHER" id="PTHR30632:SF0">
    <property type="entry name" value="SULFATE-BINDING PROTEIN"/>
    <property type="match status" value="1"/>
</dbReference>
<dbReference type="Proteomes" id="UP000031599">
    <property type="component" value="Unassembled WGS sequence"/>
</dbReference>
<evidence type="ECO:0000256" key="1">
    <source>
        <dbReference type="ARBA" id="ARBA00009175"/>
    </source>
</evidence>
<evidence type="ECO:0000256" key="2">
    <source>
        <dbReference type="ARBA" id="ARBA00022723"/>
    </source>
</evidence>
<feature type="signal peptide" evidence="5">
    <location>
        <begin position="1"/>
        <end position="24"/>
    </location>
</feature>
<organism evidence="6 7">
    <name type="scientific">Enhygromyxa salina</name>
    <dbReference type="NCBI Taxonomy" id="215803"/>
    <lineage>
        <taxon>Bacteria</taxon>
        <taxon>Pseudomonadati</taxon>
        <taxon>Myxococcota</taxon>
        <taxon>Polyangia</taxon>
        <taxon>Nannocystales</taxon>
        <taxon>Nannocystaceae</taxon>
        <taxon>Enhygromyxa</taxon>
    </lineage>
</organism>
<dbReference type="GO" id="GO:0030973">
    <property type="term" value="F:molybdate ion binding"/>
    <property type="evidence" value="ECO:0007669"/>
    <property type="project" value="TreeGrafter"/>
</dbReference>
<feature type="binding site" evidence="4">
    <location>
        <position position="35"/>
    </location>
    <ligand>
        <name>molybdate</name>
        <dbReference type="ChEBI" id="CHEBI:36264"/>
    </ligand>
</feature>
<accession>A0A0C1ZR00</accession>
<dbReference type="InterPro" id="IPR050682">
    <property type="entry name" value="ModA/WtpA"/>
</dbReference>
<keyword evidence="2 4" id="KW-0479">Metal-binding</keyword>
<proteinExistence type="inferred from homology"/>
<dbReference type="GO" id="GO:0046872">
    <property type="term" value="F:metal ion binding"/>
    <property type="evidence" value="ECO:0007669"/>
    <property type="project" value="UniProtKB-KW"/>
</dbReference>
<feature type="binding site" evidence="4">
    <location>
        <position position="169"/>
    </location>
    <ligand>
        <name>molybdate</name>
        <dbReference type="ChEBI" id="CHEBI:36264"/>
    </ligand>
</feature>
<dbReference type="GO" id="GO:0015689">
    <property type="term" value="P:molybdate ion transport"/>
    <property type="evidence" value="ECO:0007669"/>
    <property type="project" value="InterPro"/>
</dbReference>
<feature type="chain" id="PRO_5002144482" evidence="5">
    <location>
        <begin position="25"/>
        <end position="250"/>
    </location>
</feature>
<evidence type="ECO:0000256" key="3">
    <source>
        <dbReference type="ARBA" id="ARBA00022729"/>
    </source>
</evidence>
<name>A0A0C1ZR00_9BACT</name>
<dbReference type="EMBL" id="JMCC02000098">
    <property type="protein sequence ID" value="KIG13418.1"/>
    <property type="molecule type" value="Genomic_DNA"/>
</dbReference>
<reference evidence="6 7" key="1">
    <citation type="submission" date="2014-12" db="EMBL/GenBank/DDBJ databases">
        <title>Genome assembly of Enhygromyxa salina DSM 15201.</title>
        <authorList>
            <person name="Sharma G."/>
            <person name="Subramanian S."/>
        </authorList>
    </citation>
    <scope>NUCLEOTIDE SEQUENCE [LARGE SCALE GENOMIC DNA]</scope>
    <source>
        <strain evidence="6 7">DSM 15201</strain>
    </source>
</reference>
<evidence type="ECO:0000256" key="4">
    <source>
        <dbReference type="PIRSR" id="PIRSR004846-1"/>
    </source>
</evidence>
<dbReference type="AlphaFoldDB" id="A0A0C1ZR00"/>
<evidence type="ECO:0000256" key="5">
    <source>
        <dbReference type="SAM" id="SignalP"/>
    </source>
</evidence>
<evidence type="ECO:0000313" key="7">
    <source>
        <dbReference type="Proteomes" id="UP000031599"/>
    </source>
</evidence>
<dbReference type="Pfam" id="PF13531">
    <property type="entry name" value="SBP_bac_11"/>
    <property type="match status" value="1"/>
</dbReference>
<dbReference type="PIRSF" id="PIRSF004846">
    <property type="entry name" value="ModA"/>
    <property type="match status" value="1"/>
</dbReference>
<comment type="caution">
    <text evidence="6">The sequence shown here is derived from an EMBL/GenBank/DDBJ whole genome shotgun (WGS) entry which is preliminary data.</text>
</comment>